<feature type="non-terminal residue" evidence="1">
    <location>
        <position position="1"/>
    </location>
</feature>
<dbReference type="GO" id="GO:0046872">
    <property type="term" value="F:metal ion binding"/>
    <property type="evidence" value="ECO:0007669"/>
    <property type="project" value="InterPro"/>
</dbReference>
<evidence type="ECO:0008006" key="2">
    <source>
        <dbReference type="Google" id="ProtNLM"/>
    </source>
</evidence>
<reference evidence="1" key="1">
    <citation type="journal article" date="2014" name="Front. Microbiol.">
        <title>High frequency of phylogenetically diverse reductive dehalogenase-homologous genes in deep subseafloor sedimentary metagenomes.</title>
        <authorList>
            <person name="Kawai M."/>
            <person name="Futagami T."/>
            <person name="Toyoda A."/>
            <person name="Takaki Y."/>
            <person name="Nishi S."/>
            <person name="Hori S."/>
            <person name="Arai W."/>
            <person name="Tsubouchi T."/>
            <person name="Morono Y."/>
            <person name="Uchiyama I."/>
            <person name="Ito T."/>
            <person name="Fujiyama A."/>
            <person name="Inagaki F."/>
            <person name="Takami H."/>
        </authorList>
    </citation>
    <scope>NUCLEOTIDE SEQUENCE</scope>
    <source>
        <strain evidence="1">Expedition CK06-06</strain>
    </source>
</reference>
<proteinExistence type="predicted"/>
<gene>
    <name evidence="1" type="ORF">S06H3_40369</name>
</gene>
<dbReference type="InterPro" id="IPR006127">
    <property type="entry name" value="ZnuA-like"/>
</dbReference>
<dbReference type="GO" id="GO:0030001">
    <property type="term" value="P:metal ion transport"/>
    <property type="evidence" value="ECO:0007669"/>
    <property type="project" value="InterPro"/>
</dbReference>
<dbReference type="Pfam" id="PF01297">
    <property type="entry name" value="ZnuA"/>
    <property type="match status" value="2"/>
</dbReference>
<protein>
    <recommendedName>
        <fullName evidence="2">Zinc ABC transporter substrate-binding protein</fullName>
    </recommendedName>
</protein>
<evidence type="ECO:0000313" key="1">
    <source>
        <dbReference type="EMBL" id="GAI36934.1"/>
    </source>
</evidence>
<dbReference type="AlphaFoldDB" id="X1Q142"/>
<dbReference type="EMBL" id="BARV01024773">
    <property type="protein sequence ID" value="GAI36934.1"/>
    <property type="molecule type" value="Genomic_DNA"/>
</dbReference>
<dbReference type="PANTHER" id="PTHR42953">
    <property type="entry name" value="HIGH-AFFINITY ZINC UPTAKE SYSTEM PROTEIN ZNUA-RELATED"/>
    <property type="match status" value="1"/>
</dbReference>
<name>X1Q142_9ZZZZ</name>
<sequence>DMEILEIPTGALSRTEGDVHVAGNPHIHTSPINWKKISENILIGLRKVDPENADYYVERQQAFVDKVDRHMFGDELVDLIGGQQLSDLLLVGSLFDFLDKEYQGEKLITRLGGWLQKALPFRNAEIIAYHKNWSYFARDFGLSIIGFIEPKPGIPPTPKHVQHCINLIKEHGVDVMLVASYFEKRRPSTIAQRTGIRALFLPLSVYAMPEINDNFKLVDFWIDNINEALNKTPATSRLSQ</sequence>
<dbReference type="Gene3D" id="3.40.50.1980">
    <property type="entry name" value="Nitrogenase molybdenum iron protein domain"/>
    <property type="match status" value="2"/>
</dbReference>
<accession>X1Q142</accession>
<dbReference type="PANTHER" id="PTHR42953:SF2">
    <property type="entry name" value="ADHESION PROTEIN"/>
    <property type="match status" value="1"/>
</dbReference>
<dbReference type="InterPro" id="IPR050492">
    <property type="entry name" value="Bact_metal-bind_prot9"/>
</dbReference>
<dbReference type="SUPFAM" id="SSF53807">
    <property type="entry name" value="Helical backbone' metal receptor"/>
    <property type="match status" value="2"/>
</dbReference>
<comment type="caution">
    <text evidence="1">The sequence shown here is derived from an EMBL/GenBank/DDBJ whole genome shotgun (WGS) entry which is preliminary data.</text>
</comment>
<organism evidence="1">
    <name type="scientific">marine sediment metagenome</name>
    <dbReference type="NCBI Taxonomy" id="412755"/>
    <lineage>
        <taxon>unclassified sequences</taxon>
        <taxon>metagenomes</taxon>
        <taxon>ecological metagenomes</taxon>
    </lineage>
</organism>